<reference evidence="9" key="1">
    <citation type="journal article" date="2019" name="Int. J. Syst. Evol. Microbiol.">
        <title>The Global Catalogue of Microorganisms (GCM) 10K type strain sequencing project: providing services to taxonomists for standard genome sequencing and annotation.</title>
        <authorList>
            <consortium name="The Broad Institute Genomics Platform"/>
            <consortium name="The Broad Institute Genome Sequencing Center for Infectious Disease"/>
            <person name="Wu L."/>
            <person name="Ma J."/>
        </authorList>
    </citation>
    <scope>NUCLEOTIDE SEQUENCE [LARGE SCALE GENOMIC DNA]</scope>
    <source>
        <strain evidence="9">JCM 17110</strain>
    </source>
</reference>
<dbReference type="PANTHER" id="PTHR32322:SF18">
    <property type="entry name" value="S-ADENOSYLMETHIONINE_S-ADENOSYLHOMOCYSTEINE TRANSPORTER"/>
    <property type="match status" value="1"/>
</dbReference>
<accession>A0ABP6W272</accession>
<comment type="subcellular location">
    <subcellularLocation>
        <location evidence="1">Cell membrane</location>
        <topology evidence="1">Multi-pass membrane protein</topology>
    </subcellularLocation>
</comment>
<feature type="domain" description="EamA" evidence="7">
    <location>
        <begin position="6"/>
        <end position="142"/>
    </location>
</feature>
<evidence type="ECO:0000259" key="7">
    <source>
        <dbReference type="Pfam" id="PF00892"/>
    </source>
</evidence>
<evidence type="ECO:0000313" key="8">
    <source>
        <dbReference type="EMBL" id="GAA3543030.1"/>
    </source>
</evidence>
<evidence type="ECO:0000256" key="1">
    <source>
        <dbReference type="ARBA" id="ARBA00004651"/>
    </source>
</evidence>
<keyword evidence="5 6" id="KW-0472">Membrane</keyword>
<dbReference type="SUPFAM" id="SSF103481">
    <property type="entry name" value="Multidrug resistance efflux transporter EmrE"/>
    <property type="match status" value="2"/>
</dbReference>
<feature type="transmembrane region" description="Helical" evidence="6">
    <location>
        <begin position="127"/>
        <end position="144"/>
    </location>
</feature>
<evidence type="ECO:0000256" key="6">
    <source>
        <dbReference type="SAM" id="Phobius"/>
    </source>
</evidence>
<evidence type="ECO:0000256" key="2">
    <source>
        <dbReference type="ARBA" id="ARBA00022475"/>
    </source>
</evidence>
<dbReference type="Pfam" id="PF00892">
    <property type="entry name" value="EamA"/>
    <property type="match status" value="2"/>
</dbReference>
<evidence type="ECO:0000256" key="4">
    <source>
        <dbReference type="ARBA" id="ARBA00022989"/>
    </source>
</evidence>
<feature type="transmembrane region" description="Helical" evidence="6">
    <location>
        <begin position="104"/>
        <end position="120"/>
    </location>
</feature>
<sequence length="306" mass="33713">MKDQKKAYLFGLGAVACWSTVATAFKLSLNYFSPPQLLLVATASSILVLLGLLVRQGKLALLGTYLRARPGFYLLLGLLNPALYYLILFQAYDRLPAQQAQTLNYTWAITLTLLAVPFLGQRIRRQDWVAIVLGYLGAMVIATRGDLLSLDFEDPIGVALALISTLIWAGYWILNTRNQGDPVVALTLSFMLALPVIALATAIWSDFNLSAWQGWVGAVYVGLFEMGFAFVMWLMAMKHAENTARISNLIFIAPFASLLLLRLLVGEEIYTATLVGLLMIVAALLIQQIRGPVRASRPFAKGRKAE</sequence>
<gene>
    <name evidence="8" type="ORF">GCM10022394_23720</name>
</gene>
<keyword evidence="3 6" id="KW-0812">Transmembrane</keyword>
<feature type="transmembrane region" description="Helical" evidence="6">
    <location>
        <begin position="211"/>
        <end position="234"/>
    </location>
</feature>
<evidence type="ECO:0000256" key="3">
    <source>
        <dbReference type="ARBA" id="ARBA00022692"/>
    </source>
</evidence>
<dbReference type="InterPro" id="IPR050638">
    <property type="entry name" value="AA-Vitamin_Transporters"/>
</dbReference>
<dbReference type="EMBL" id="BAABCX010000003">
    <property type="protein sequence ID" value="GAA3543030.1"/>
    <property type="molecule type" value="Genomic_DNA"/>
</dbReference>
<dbReference type="InterPro" id="IPR037185">
    <property type="entry name" value="EmrE-like"/>
</dbReference>
<organism evidence="8 9">
    <name type="scientific">Zobellella aerophila</name>
    <dbReference type="NCBI Taxonomy" id="870480"/>
    <lineage>
        <taxon>Bacteria</taxon>
        <taxon>Pseudomonadati</taxon>
        <taxon>Pseudomonadota</taxon>
        <taxon>Gammaproteobacteria</taxon>
        <taxon>Aeromonadales</taxon>
        <taxon>Aeromonadaceae</taxon>
        <taxon>Zobellella</taxon>
    </lineage>
</organism>
<keyword evidence="4 6" id="KW-1133">Transmembrane helix</keyword>
<keyword evidence="9" id="KW-1185">Reference proteome</keyword>
<dbReference type="PANTHER" id="PTHR32322">
    <property type="entry name" value="INNER MEMBRANE TRANSPORTER"/>
    <property type="match status" value="1"/>
</dbReference>
<evidence type="ECO:0000256" key="5">
    <source>
        <dbReference type="ARBA" id="ARBA00023136"/>
    </source>
</evidence>
<comment type="caution">
    <text evidence="8">The sequence shown here is derived from an EMBL/GenBank/DDBJ whole genome shotgun (WGS) entry which is preliminary data.</text>
</comment>
<feature type="transmembrane region" description="Helical" evidence="6">
    <location>
        <begin position="37"/>
        <end position="54"/>
    </location>
</feature>
<protein>
    <submittedName>
        <fullName evidence="8">DMT family transporter</fullName>
    </submittedName>
</protein>
<dbReference type="Proteomes" id="UP001500795">
    <property type="component" value="Unassembled WGS sequence"/>
</dbReference>
<feature type="transmembrane region" description="Helical" evidence="6">
    <location>
        <begin position="156"/>
        <end position="174"/>
    </location>
</feature>
<dbReference type="InterPro" id="IPR000620">
    <property type="entry name" value="EamA_dom"/>
</dbReference>
<keyword evidence="2" id="KW-1003">Cell membrane</keyword>
<feature type="transmembrane region" description="Helical" evidence="6">
    <location>
        <begin position="246"/>
        <end position="263"/>
    </location>
</feature>
<feature type="domain" description="EamA" evidence="7">
    <location>
        <begin position="156"/>
        <end position="286"/>
    </location>
</feature>
<evidence type="ECO:0000313" key="9">
    <source>
        <dbReference type="Proteomes" id="UP001500795"/>
    </source>
</evidence>
<dbReference type="PROSITE" id="PS51257">
    <property type="entry name" value="PROKAR_LIPOPROTEIN"/>
    <property type="match status" value="1"/>
</dbReference>
<feature type="transmembrane region" description="Helical" evidence="6">
    <location>
        <begin position="74"/>
        <end position="92"/>
    </location>
</feature>
<feature type="transmembrane region" description="Helical" evidence="6">
    <location>
        <begin position="269"/>
        <end position="286"/>
    </location>
</feature>
<name>A0ABP6W272_9GAMM</name>
<dbReference type="RefSeq" id="WP_344958253.1">
    <property type="nucleotide sequence ID" value="NZ_BAABCX010000003.1"/>
</dbReference>
<feature type="transmembrane region" description="Helical" evidence="6">
    <location>
        <begin position="7"/>
        <end position="25"/>
    </location>
</feature>
<proteinExistence type="predicted"/>
<feature type="transmembrane region" description="Helical" evidence="6">
    <location>
        <begin position="183"/>
        <end position="205"/>
    </location>
</feature>